<dbReference type="SUPFAM" id="SSF53254">
    <property type="entry name" value="Phosphoglycerate mutase-like"/>
    <property type="match status" value="1"/>
</dbReference>
<evidence type="ECO:0000313" key="1">
    <source>
        <dbReference type="EMBL" id="OSX95142.1"/>
    </source>
</evidence>
<reference evidence="1 2" key="1">
    <citation type="submission" date="2016-12" db="EMBL/GenBank/DDBJ databases">
        <title>Genome Sequences of Twelve Sporeforming Bacillus Species Isolated from Foods.</title>
        <authorList>
            <person name="De Jong A."/>
            <person name="Holsappel S."/>
            <person name="Kuipers O.P."/>
        </authorList>
    </citation>
    <scope>NUCLEOTIDE SEQUENCE [LARGE SCALE GENOMIC DNA]</scope>
    <source>
        <strain evidence="1 2">S3E15</strain>
    </source>
</reference>
<comment type="caution">
    <text evidence="1">The sequence shown here is derived from an EMBL/GenBank/DDBJ whole genome shotgun (WGS) entry which is preliminary data.</text>
</comment>
<dbReference type="GO" id="GO:0005737">
    <property type="term" value="C:cytoplasm"/>
    <property type="evidence" value="ECO:0007669"/>
    <property type="project" value="TreeGrafter"/>
</dbReference>
<dbReference type="InterPro" id="IPR050275">
    <property type="entry name" value="PGM_Phosphatase"/>
</dbReference>
<dbReference type="PANTHER" id="PTHR48100:SF1">
    <property type="entry name" value="HISTIDINE PHOSPHATASE FAMILY PROTEIN-RELATED"/>
    <property type="match status" value="1"/>
</dbReference>
<proteinExistence type="predicted"/>
<dbReference type="Pfam" id="PF00300">
    <property type="entry name" value="His_Phos_1"/>
    <property type="match status" value="1"/>
</dbReference>
<dbReference type="SMART" id="SM00855">
    <property type="entry name" value="PGAM"/>
    <property type="match status" value="1"/>
</dbReference>
<organism evidence="1 2">
    <name type="scientific">Bacillus mycoides</name>
    <dbReference type="NCBI Taxonomy" id="1405"/>
    <lineage>
        <taxon>Bacteria</taxon>
        <taxon>Bacillati</taxon>
        <taxon>Bacillota</taxon>
        <taxon>Bacilli</taxon>
        <taxon>Bacillales</taxon>
        <taxon>Bacillaceae</taxon>
        <taxon>Bacillus</taxon>
        <taxon>Bacillus cereus group</taxon>
    </lineage>
</organism>
<dbReference type="PANTHER" id="PTHR48100">
    <property type="entry name" value="BROAD-SPECIFICITY PHOSPHATASE YOR283W-RELATED"/>
    <property type="match status" value="1"/>
</dbReference>
<dbReference type="Proteomes" id="UP000194131">
    <property type="component" value="Unassembled WGS sequence"/>
</dbReference>
<sequence length="202" mass="23455">MRTFSSERKRRMKLIFVRHGEGEHTKDLPLSLQAVNPPLTGVGKKQAELLQCDVPLQEKDILIASPTLRTLQTATIWSAEVACQKIVHPYISPRIFPYRESAKTLPCDQLLDRKIIQNLFPHFSLEESRNELLWNEGVNIILEMEFQQIVDEFLHWCYQLKAEKICIVAHDGTITAYRQYLQKVALTRADFLKETGIYEMDL</sequence>
<gene>
    <name evidence="1" type="ORF">S3E15_03741</name>
</gene>
<dbReference type="Gene3D" id="3.40.50.1240">
    <property type="entry name" value="Phosphoglycerate mutase-like"/>
    <property type="match status" value="1"/>
</dbReference>
<protein>
    <recommendedName>
        <fullName evidence="3">Histidine phosphatase family protein</fullName>
    </recommendedName>
</protein>
<dbReference type="InterPro" id="IPR013078">
    <property type="entry name" value="His_Pase_superF_clade-1"/>
</dbReference>
<evidence type="ECO:0008006" key="3">
    <source>
        <dbReference type="Google" id="ProtNLM"/>
    </source>
</evidence>
<dbReference type="InterPro" id="IPR029033">
    <property type="entry name" value="His_PPase_superfam"/>
</dbReference>
<name>A0AAP7WBX3_BACMY</name>
<dbReference type="CDD" id="cd07040">
    <property type="entry name" value="HP"/>
    <property type="match status" value="1"/>
</dbReference>
<dbReference type="EMBL" id="MRWU01000003">
    <property type="protein sequence ID" value="OSX95142.1"/>
    <property type="molecule type" value="Genomic_DNA"/>
</dbReference>
<evidence type="ECO:0000313" key="2">
    <source>
        <dbReference type="Proteomes" id="UP000194131"/>
    </source>
</evidence>
<accession>A0AAP7WBX3</accession>
<dbReference type="GO" id="GO:0016791">
    <property type="term" value="F:phosphatase activity"/>
    <property type="evidence" value="ECO:0007669"/>
    <property type="project" value="TreeGrafter"/>
</dbReference>
<dbReference type="AlphaFoldDB" id="A0AAP7WBX3"/>